<dbReference type="PANTHER" id="PTHR10909:SF250">
    <property type="entry name" value="PEROXISOMAL ACYL-COENZYME A OXIDASE 1"/>
    <property type="match status" value="1"/>
</dbReference>
<dbReference type="FunFam" id="1.20.140.10:FF:000015">
    <property type="entry name" value="Acyl-coenzyme A oxidase"/>
    <property type="match status" value="1"/>
</dbReference>
<keyword evidence="6 11" id="KW-0274">FAD</keyword>
<evidence type="ECO:0000256" key="8">
    <source>
        <dbReference type="ARBA" id="ARBA00023002"/>
    </source>
</evidence>
<evidence type="ECO:0000313" key="16">
    <source>
        <dbReference type="Proteomes" id="UP000692954"/>
    </source>
</evidence>
<dbReference type="PANTHER" id="PTHR10909">
    <property type="entry name" value="ELECTRON TRANSPORT OXIDOREDUCTASE"/>
    <property type="match status" value="1"/>
</dbReference>
<proteinExistence type="inferred from homology"/>
<comment type="catalytic activity">
    <reaction evidence="1">
        <text>a 2,3-saturated acyl-CoA + O2 = a (2E)-enoyl-CoA + H2O2</text>
        <dbReference type="Rhea" id="RHEA:38959"/>
        <dbReference type="ChEBI" id="CHEBI:15379"/>
        <dbReference type="ChEBI" id="CHEBI:16240"/>
        <dbReference type="ChEBI" id="CHEBI:58856"/>
        <dbReference type="ChEBI" id="CHEBI:65111"/>
        <dbReference type="EC" id="1.3.3.6"/>
    </reaction>
</comment>
<keyword evidence="16" id="KW-1185">Reference proteome</keyword>
<dbReference type="GO" id="GO:0071949">
    <property type="term" value="F:FAD binding"/>
    <property type="evidence" value="ECO:0007669"/>
    <property type="project" value="InterPro"/>
</dbReference>
<feature type="domain" description="Acyl-coenzyme A oxidase N-terminal" evidence="13">
    <location>
        <begin position="89"/>
        <end position="201"/>
    </location>
</feature>
<dbReference type="FunFam" id="1.20.140.10:FF:000013">
    <property type="entry name" value="Acyl-coenzyme A oxidase"/>
    <property type="match status" value="1"/>
</dbReference>
<evidence type="ECO:0000256" key="11">
    <source>
        <dbReference type="PIRNR" id="PIRNR000168"/>
    </source>
</evidence>
<dbReference type="FunFam" id="2.40.110.10:FF:000003">
    <property type="entry name" value="Acyl-coenzyme A oxidase"/>
    <property type="match status" value="1"/>
</dbReference>
<dbReference type="GO" id="GO:0003997">
    <property type="term" value="F:acyl-CoA oxidase activity"/>
    <property type="evidence" value="ECO:0007669"/>
    <property type="project" value="UniProtKB-EC"/>
</dbReference>
<dbReference type="Proteomes" id="UP000692954">
    <property type="component" value="Unassembled WGS sequence"/>
</dbReference>
<keyword evidence="7" id="KW-0276">Fatty acid metabolism</keyword>
<reference evidence="15" key="1">
    <citation type="submission" date="2021-01" db="EMBL/GenBank/DDBJ databases">
        <authorList>
            <consortium name="Genoscope - CEA"/>
            <person name="William W."/>
        </authorList>
    </citation>
    <scope>NUCLEOTIDE SEQUENCE</scope>
</reference>
<comment type="caution">
    <text evidence="15">The sequence shown here is derived from an EMBL/GenBank/DDBJ whole genome shotgun (WGS) entry which is preliminary data.</text>
</comment>
<protein>
    <recommendedName>
        <fullName evidence="11">Acyl-coenzyme A oxidase</fullName>
    </recommendedName>
</protein>
<evidence type="ECO:0000313" key="15">
    <source>
        <dbReference type="EMBL" id="CAD8078750.1"/>
    </source>
</evidence>
<feature type="domain" description="Acyl-CoA oxidase C-terminal" evidence="12">
    <location>
        <begin position="546"/>
        <end position="725"/>
    </location>
</feature>
<name>A0A8S1MDV4_9CILI</name>
<evidence type="ECO:0000259" key="14">
    <source>
        <dbReference type="Pfam" id="PF22924"/>
    </source>
</evidence>
<dbReference type="PIRSF" id="PIRSF000168">
    <property type="entry name" value="Acyl-CoA_oxidase"/>
    <property type="match status" value="1"/>
</dbReference>
<comment type="subcellular location">
    <subcellularLocation>
        <location evidence="3">Peroxisome</location>
    </subcellularLocation>
</comment>
<keyword evidence="8" id="KW-0560">Oxidoreductase</keyword>
<dbReference type="GO" id="GO:0005504">
    <property type="term" value="F:fatty acid binding"/>
    <property type="evidence" value="ECO:0007669"/>
    <property type="project" value="TreeGrafter"/>
</dbReference>
<evidence type="ECO:0000256" key="10">
    <source>
        <dbReference type="ARBA" id="ARBA00023140"/>
    </source>
</evidence>
<evidence type="ECO:0000256" key="3">
    <source>
        <dbReference type="ARBA" id="ARBA00004275"/>
    </source>
</evidence>
<dbReference type="InterPro" id="IPR055060">
    <property type="entry name" value="ACOX_C_alpha1"/>
</dbReference>
<dbReference type="EMBL" id="CAJJDN010000038">
    <property type="protein sequence ID" value="CAD8078750.1"/>
    <property type="molecule type" value="Genomic_DNA"/>
</dbReference>
<evidence type="ECO:0000256" key="5">
    <source>
        <dbReference type="ARBA" id="ARBA00022630"/>
    </source>
</evidence>
<dbReference type="InterPro" id="IPR012258">
    <property type="entry name" value="Acyl-CoA_oxidase"/>
</dbReference>
<evidence type="ECO:0000256" key="9">
    <source>
        <dbReference type="ARBA" id="ARBA00023098"/>
    </source>
</evidence>
<dbReference type="GO" id="GO:0005777">
    <property type="term" value="C:peroxisome"/>
    <property type="evidence" value="ECO:0007669"/>
    <property type="project" value="UniProtKB-SubCell"/>
</dbReference>
<gene>
    <name evidence="15" type="ORF">PSON_ATCC_30995.1.T0380084</name>
</gene>
<evidence type="ECO:0000256" key="1">
    <source>
        <dbReference type="ARBA" id="ARBA00001201"/>
    </source>
</evidence>
<dbReference type="Pfam" id="PF14749">
    <property type="entry name" value="Acyl-CoA_ox_N"/>
    <property type="match status" value="1"/>
</dbReference>
<dbReference type="Pfam" id="PF22924">
    <property type="entry name" value="ACOX_C_alpha1"/>
    <property type="match status" value="1"/>
</dbReference>
<evidence type="ECO:0000256" key="7">
    <source>
        <dbReference type="ARBA" id="ARBA00022832"/>
    </source>
</evidence>
<keyword evidence="9" id="KW-0443">Lipid metabolism</keyword>
<evidence type="ECO:0000256" key="2">
    <source>
        <dbReference type="ARBA" id="ARBA00001974"/>
    </source>
</evidence>
<dbReference type="GO" id="GO:0055088">
    <property type="term" value="P:lipid homeostasis"/>
    <property type="evidence" value="ECO:0007669"/>
    <property type="project" value="TreeGrafter"/>
</dbReference>
<dbReference type="InterPro" id="IPR002655">
    <property type="entry name" value="Acyl-CoA_oxidase_C"/>
</dbReference>
<keyword evidence="5 11" id="KW-0285">Flavoprotein</keyword>
<evidence type="ECO:0000259" key="12">
    <source>
        <dbReference type="Pfam" id="PF01756"/>
    </source>
</evidence>
<comment type="similarity">
    <text evidence="4 11">Belongs to the acyl-CoA oxidase family.</text>
</comment>
<organism evidence="15 16">
    <name type="scientific">Paramecium sonneborni</name>
    <dbReference type="NCBI Taxonomy" id="65129"/>
    <lineage>
        <taxon>Eukaryota</taxon>
        <taxon>Sar</taxon>
        <taxon>Alveolata</taxon>
        <taxon>Ciliophora</taxon>
        <taxon>Intramacronucleata</taxon>
        <taxon>Oligohymenophorea</taxon>
        <taxon>Peniculida</taxon>
        <taxon>Parameciidae</taxon>
        <taxon>Paramecium</taxon>
    </lineage>
</organism>
<evidence type="ECO:0000259" key="13">
    <source>
        <dbReference type="Pfam" id="PF14749"/>
    </source>
</evidence>
<keyword evidence="10" id="KW-0576">Peroxisome</keyword>
<dbReference type="AlphaFoldDB" id="A0A8S1MDV4"/>
<evidence type="ECO:0000256" key="4">
    <source>
        <dbReference type="ARBA" id="ARBA00006288"/>
    </source>
</evidence>
<dbReference type="Pfam" id="PF01756">
    <property type="entry name" value="ACOX"/>
    <property type="match status" value="1"/>
</dbReference>
<dbReference type="InterPro" id="IPR029320">
    <property type="entry name" value="Acyl-CoA_ox_N"/>
</dbReference>
<accession>A0A8S1MDV4</accession>
<dbReference type="OrthoDB" id="434460at2759"/>
<comment type="cofactor">
    <cofactor evidence="2">
        <name>FAD</name>
        <dbReference type="ChEBI" id="CHEBI:57692"/>
    </cofactor>
</comment>
<evidence type="ECO:0000256" key="6">
    <source>
        <dbReference type="ARBA" id="ARBA00022827"/>
    </source>
</evidence>
<sequence>MIQQVWNVIKDDLVFCQIFICWDQIFKKFLILMVSLDKQLSKKFNKRETYWYQKDLMRGQCKIVILYKYINKNINMSELEIARKKISFDVKKLSHFIWEGEERFNRFMAFQKLCSSDPLLRNNPKDIGIGRAETYELYARKMKKLLEVADLRDIKEFATLIYPEALVSSLNYEMFMPTILNLGTEEQVKLFYEPASRWEILGCYSQTELAHGSDINRIETIATYDKQTKCFIIHTPSLKATKWWGSDMGITATHVVTQAQLYIDGKRCGVQNFVVQIRDVKTHQTLPGVLVGDIGAKFGYNSKDNGYLRFDNVRIPKVNMLSKYVNVSDDGQFTKTGDDKIWHATMQLMRQHFLDSVWKCLGIGLTIVIRYSLQRKQFKDSLGQEIPIFDYQLQQHKLIPLIAEMYGCMIGSKRVFAMAQDNVARIKQKNDFSKMMEVHVVLSASKAYYTWNCFFALEKVRQCAGGHGYSYYSGIPPLITEMSPCVVAEGDNTVLSLSVGKVLLMYLNKAMQSGKAPNTTCDYLEDIFNYLTELKQPLISKECTRDLAKVLAALRYNVAFNVANAGQKLQALMGDKGLTFKEATDKHLGILLQEIAHTQSNYWTYRTFLEELNTLVDPNIKAALTQLCLLYGLNKILEQQGQLFEYGVLSGPQFVWIRETRDDIIANLKDNALGLVEAIAYDDNSVRSAIGDSQGNPYEKLYHWAKDLNPLNEPEFHEQVFKTIKTIRTASPHAKL</sequence>
<feature type="domain" description="Acyl-CoA oxidase C-alpha1" evidence="14">
    <location>
        <begin position="344"/>
        <end position="504"/>
    </location>
</feature>
<dbReference type="GO" id="GO:0033540">
    <property type="term" value="P:fatty acid beta-oxidation using acyl-CoA oxidase"/>
    <property type="evidence" value="ECO:0007669"/>
    <property type="project" value="TreeGrafter"/>
</dbReference>